<proteinExistence type="predicted"/>
<keyword evidence="4" id="KW-1185">Reference proteome</keyword>
<name>A0AAE0CUT2_9ROSI</name>
<evidence type="ECO:0000256" key="1">
    <source>
        <dbReference type="PROSITE-ProRule" id="PRU00047"/>
    </source>
</evidence>
<dbReference type="Pfam" id="PF14392">
    <property type="entry name" value="zf-CCHC_4"/>
    <property type="match status" value="1"/>
</dbReference>
<evidence type="ECO:0000313" key="3">
    <source>
        <dbReference type="EMBL" id="KAK2664345.1"/>
    </source>
</evidence>
<evidence type="ECO:0000259" key="2">
    <source>
        <dbReference type="PROSITE" id="PS50158"/>
    </source>
</evidence>
<accession>A0AAE0CUT2</accession>
<dbReference type="InterPro" id="IPR025836">
    <property type="entry name" value="Zn_knuckle_CX2CX4HX4C"/>
</dbReference>
<organism evidence="3 4">
    <name type="scientific">Dipteronia dyeriana</name>
    <dbReference type="NCBI Taxonomy" id="168575"/>
    <lineage>
        <taxon>Eukaryota</taxon>
        <taxon>Viridiplantae</taxon>
        <taxon>Streptophyta</taxon>
        <taxon>Embryophyta</taxon>
        <taxon>Tracheophyta</taxon>
        <taxon>Spermatophyta</taxon>
        <taxon>Magnoliopsida</taxon>
        <taxon>eudicotyledons</taxon>
        <taxon>Gunneridae</taxon>
        <taxon>Pentapetalae</taxon>
        <taxon>rosids</taxon>
        <taxon>malvids</taxon>
        <taxon>Sapindales</taxon>
        <taxon>Sapindaceae</taxon>
        <taxon>Hippocastanoideae</taxon>
        <taxon>Acereae</taxon>
        <taxon>Dipteronia</taxon>
    </lineage>
</organism>
<dbReference type="PROSITE" id="PS50158">
    <property type="entry name" value="ZF_CCHC"/>
    <property type="match status" value="1"/>
</dbReference>
<keyword evidence="1" id="KW-0863">Zinc-finger</keyword>
<dbReference type="PANTHER" id="PTHR31286">
    <property type="entry name" value="GLYCINE-RICH CELL WALL STRUCTURAL PROTEIN 1.8-LIKE"/>
    <property type="match status" value="1"/>
</dbReference>
<keyword evidence="1" id="KW-0862">Zinc</keyword>
<dbReference type="Proteomes" id="UP001280121">
    <property type="component" value="Unassembled WGS sequence"/>
</dbReference>
<keyword evidence="1" id="KW-0479">Metal-binding</keyword>
<dbReference type="SUPFAM" id="SSF57756">
    <property type="entry name" value="Retrovirus zinc finger-like domains"/>
    <property type="match status" value="1"/>
</dbReference>
<dbReference type="AlphaFoldDB" id="A0AAE0CUT2"/>
<reference evidence="3" key="1">
    <citation type="journal article" date="2023" name="Plant J.">
        <title>Genome sequences and population genomics provide insights into the demographic history, inbreeding, and mutation load of two 'living fossil' tree species of Dipteronia.</title>
        <authorList>
            <person name="Feng Y."/>
            <person name="Comes H.P."/>
            <person name="Chen J."/>
            <person name="Zhu S."/>
            <person name="Lu R."/>
            <person name="Zhang X."/>
            <person name="Li P."/>
            <person name="Qiu J."/>
            <person name="Olsen K.M."/>
            <person name="Qiu Y."/>
        </authorList>
    </citation>
    <scope>NUCLEOTIDE SEQUENCE</scope>
    <source>
        <strain evidence="3">KIB01</strain>
    </source>
</reference>
<dbReference type="PANTHER" id="PTHR31286:SF167">
    <property type="entry name" value="OS09G0268800 PROTEIN"/>
    <property type="match status" value="1"/>
</dbReference>
<dbReference type="EMBL" id="JANJYI010000001">
    <property type="protein sequence ID" value="KAK2664345.1"/>
    <property type="molecule type" value="Genomic_DNA"/>
</dbReference>
<dbReference type="GO" id="GO:0003676">
    <property type="term" value="F:nucleic acid binding"/>
    <property type="evidence" value="ECO:0007669"/>
    <property type="project" value="InterPro"/>
</dbReference>
<dbReference type="GO" id="GO:0008270">
    <property type="term" value="F:zinc ion binding"/>
    <property type="evidence" value="ECO:0007669"/>
    <property type="project" value="UniProtKB-KW"/>
</dbReference>
<dbReference type="InterPro" id="IPR036875">
    <property type="entry name" value="Znf_CCHC_sf"/>
</dbReference>
<feature type="domain" description="CCHC-type" evidence="2">
    <location>
        <begin position="57"/>
        <end position="70"/>
    </location>
</feature>
<evidence type="ECO:0000313" key="4">
    <source>
        <dbReference type="Proteomes" id="UP001280121"/>
    </source>
</evidence>
<dbReference type="InterPro" id="IPR001878">
    <property type="entry name" value="Znf_CCHC"/>
</dbReference>
<gene>
    <name evidence="3" type="ORF">Ddye_002919</name>
</gene>
<sequence length="103" mass="11816">MIGEVLVVDGGSTGKFMRVRVRMDIDQPLKRCLRVDIMGDGVETVMLLRYERLPNHCFKCGRVGHRTMDCASNEPIPVINGTEEPLFGLWLRATRPFRKNNQR</sequence>
<comment type="caution">
    <text evidence="3">The sequence shown here is derived from an EMBL/GenBank/DDBJ whole genome shotgun (WGS) entry which is preliminary data.</text>
</comment>
<dbReference type="InterPro" id="IPR040256">
    <property type="entry name" value="At4g02000-like"/>
</dbReference>
<protein>
    <recommendedName>
        <fullName evidence="2">CCHC-type domain-containing protein</fullName>
    </recommendedName>
</protein>